<dbReference type="EMBL" id="BMAV01014544">
    <property type="protein sequence ID" value="GFY62986.1"/>
    <property type="molecule type" value="Genomic_DNA"/>
</dbReference>
<accession>A0A8X6Y1N9</accession>
<evidence type="ECO:0000313" key="1">
    <source>
        <dbReference type="EMBL" id="GFY62986.1"/>
    </source>
</evidence>
<organism evidence="1 2">
    <name type="scientific">Trichonephila inaurata madagascariensis</name>
    <dbReference type="NCBI Taxonomy" id="2747483"/>
    <lineage>
        <taxon>Eukaryota</taxon>
        <taxon>Metazoa</taxon>
        <taxon>Ecdysozoa</taxon>
        <taxon>Arthropoda</taxon>
        <taxon>Chelicerata</taxon>
        <taxon>Arachnida</taxon>
        <taxon>Araneae</taxon>
        <taxon>Araneomorphae</taxon>
        <taxon>Entelegynae</taxon>
        <taxon>Araneoidea</taxon>
        <taxon>Nephilidae</taxon>
        <taxon>Trichonephila</taxon>
        <taxon>Trichonephila inaurata</taxon>
    </lineage>
</organism>
<gene>
    <name evidence="1" type="ORF">TNIN_330361</name>
</gene>
<sequence>MTKVKNVMLREKALLLAVIKAWSGLGYRVSASWSAETQLSDWLPVHEEDGSHWLSSMCMKSVYVMTGGA</sequence>
<dbReference type="AlphaFoldDB" id="A0A8X6Y1N9"/>
<reference evidence="1" key="1">
    <citation type="submission" date="2020-08" db="EMBL/GenBank/DDBJ databases">
        <title>Multicomponent nature underlies the extraordinary mechanical properties of spider dragline silk.</title>
        <authorList>
            <person name="Kono N."/>
            <person name="Nakamura H."/>
            <person name="Mori M."/>
            <person name="Yoshida Y."/>
            <person name="Ohtoshi R."/>
            <person name="Malay A.D."/>
            <person name="Moran D.A.P."/>
            <person name="Tomita M."/>
            <person name="Numata K."/>
            <person name="Arakawa K."/>
        </authorList>
    </citation>
    <scope>NUCLEOTIDE SEQUENCE</scope>
</reference>
<name>A0A8X6Y1N9_9ARAC</name>
<dbReference type="Proteomes" id="UP000886998">
    <property type="component" value="Unassembled WGS sequence"/>
</dbReference>
<proteinExistence type="predicted"/>
<protein>
    <submittedName>
        <fullName evidence="1">Uncharacterized protein</fullName>
    </submittedName>
</protein>
<comment type="caution">
    <text evidence="1">The sequence shown here is derived from an EMBL/GenBank/DDBJ whole genome shotgun (WGS) entry which is preliminary data.</text>
</comment>
<keyword evidence="2" id="KW-1185">Reference proteome</keyword>
<evidence type="ECO:0000313" key="2">
    <source>
        <dbReference type="Proteomes" id="UP000886998"/>
    </source>
</evidence>